<evidence type="ECO:0000256" key="2">
    <source>
        <dbReference type="RuleBase" id="RU369070"/>
    </source>
</evidence>
<dbReference type="STRING" id="71139.A0A059CYJ0"/>
<dbReference type="FunFam" id="3.90.226.10:FF:000027">
    <property type="entry name" value="Probable 3-hydroxyisobutyryl-CoA hydrolase 2"/>
    <property type="match status" value="1"/>
</dbReference>
<dbReference type="AlphaFoldDB" id="A0A059CYJ0"/>
<dbReference type="OMA" id="ESHEYDP"/>
<dbReference type="SUPFAM" id="SSF52096">
    <property type="entry name" value="ClpP/crotonase"/>
    <property type="match status" value="1"/>
</dbReference>
<dbReference type="PANTHER" id="PTHR43176:SF6">
    <property type="entry name" value="3-HYDROXYISOBUTYRYL-COA HYDROLASE"/>
    <property type="match status" value="1"/>
</dbReference>
<comment type="catalytic activity">
    <reaction evidence="2">
        <text>3-hydroxy-2-methylpropanoyl-CoA + H2O = 3-hydroxy-2-methylpropanoate + CoA + H(+)</text>
        <dbReference type="Rhea" id="RHEA:20888"/>
        <dbReference type="ChEBI" id="CHEBI:11805"/>
        <dbReference type="ChEBI" id="CHEBI:15377"/>
        <dbReference type="ChEBI" id="CHEBI:15378"/>
        <dbReference type="ChEBI" id="CHEBI:57287"/>
        <dbReference type="ChEBI" id="CHEBI:57340"/>
        <dbReference type="EC" id="3.1.2.4"/>
    </reaction>
</comment>
<dbReference type="InterPro" id="IPR032259">
    <property type="entry name" value="HIBYL-CoA-H"/>
</dbReference>
<dbReference type="InterPro" id="IPR045004">
    <property type="entry name" value="ECH_dom"/>
</dbReference>
<dbReference type="eggNOG" id="ENOG502QPJY">
    <property type="taxonomic scope" value="Eukaryota"/>
</dbReference>
<dbReference type="GO" id="GO:0006574">
    <property type="term" value="P:L-valine catabolic process"/>
    <property type="evidence" value="ECO:0000318"/>
    <property type="project" value="GO_Central"/>
</dbReference>
<comment type="function">
    <text evidence="2">Hydrolyzes 3-hydroxyisobutyryl-CoA (HIBYL-CoA), a saline catabolite. Has high activity toward isobutyryl-CoA. Could be an isobutyryl-CoA dehydrogenase that functions in valine catabolism.</text>
</comment>
<gene>
    <name evidence="4" type="ORF">EUGRSUZ_C04388</name>
</gene>
<dbReference type="Gene3D" id="3.90.226.10">
    <property type="entry name" value="2-enoyl-CoA Hydratase, Chain A, domain 1"/>
    <property type="match status" value="1"/>
</dbReference>
<organism evidence="4">
    <name type="scientific">Eucalyptus grandis</name>
    <name type="common">Flooded gum</name>
    <dbReference type="NCBI Taxonomy" id="71139"/>
    <lineage>
        <taxon>Eukaryota</taxon>
        <taxon>Viridiplantae</taxon>
        <taxon>Streptophyta</taxon>
        <taxon>Embryophyta</taxon>
        <taxon>Tracheophyta</taxon>
        <taxon>Spermatophyta</taxon>
        <taxon>Magnoliopsida</taxon>
        <taxon>eudicotyledons</taxon>
        <taxon>Gunneridae</taxon>
        <taxon>Pentapetalae</taxon>
        <taxon>rosids</taxon>
        <taxon>malvids</taxon>
        <taxon>Myrtales</taxon>
        <taxon>Myrtaceae</taxon>
        <taxon>Myrtoideae</taxon>
        <taxon>Eucalypteae</taxon>
        <taxon>Eucalyptus</taxon>
    </lineage>
</organism>
<evidence type="ECO:0000256" key="1">
    <source>
        <dbReference type="ARBA" id="ARBA00022801"/>
    </source>
</evidence>
<comment type="pathway">
    <text evidence="2">Amino-acid degradation; L-valine degradation.</text>
</comment>
<accession>A0A059CYJ0</accession>
<evidence type="ECO:0000259" key="3">
    <source>
        <dbReference type="Pfam" id="PF16113"/>
    </source>
</evidence>
<reference evidence="4" key="1">
    <citation type="submission" date="2013-07" db="EMBL/GenBank/DDBJ databases">
        <title>The genome of Eucalyptus grandis.</title>
        <authorList>
            <person name="Schmutz J."/>
            <person name="Hayes R."/>
            <person name="Myburg A."/>
            <person name="Tuskan G."/>
            <person name="Grattapaglia D."/>
            <person name="Rokhsar D.S."/>
        </authorList>
    </citation>
    <scope>NUCLEOTIDE SEQUENCE</scope>
    <source>
        <tissue evidence="4">Leaf extractions</tissue>
    </source>
</reference>
<dbReference type="EC" id="3.1.2.4" evidence="2"/>
<comment type="similarity">
    <text evidence="2">Belongs to the enoyl-CoA hydratase/isomerase family.</text>
</comment>
<dbReference type="EMBL" id="KK198755">
    <property type="protein sequence ID" value="KCW83005.1"/>
    <property type="molecule type" value="Genomic_DNA"/>
</dbReference>
<evidence type="ECO:0000313" key="4">
    <source>
        <dbReference type="EMBL" id="KCW83005.1"/>
    </source>
</evidence>
<dbReference type="GO" id="GO:0003860">
    <property type="term" value="F:3-hydroxyisobutyryl-CoA hydrolase activity"/>
    <property type="evidence" value="ECO:0000318"/>
    <property type="project" value="GO_Central"/>
</dbReference>
<dbReference type="InParanoid" id="A0A059CYJ0"/>
<protein>
    <recommendedName>
        <fullName evidence="2">3-hydroxyisobutyryl-CoA hydrolase</fullName>
        <shortName evidence="2">HIB-CoA hydrolase</shortName>
        <shortName evidence="2">HIBYL-CoA-H</shortName>
        <ecNumber evidence="2">3.1.2.4</ecNumber>
    </recommendedName>
    <alternativeName>
        <fullName evidence="2">3-hydroxyisobutyryl-coenzyme A hydrolase</fullName>
    </alternativeName>
</protein>
<dbReference type="InterPro" id="IPR029045">
    <property type="entry name" value="ClpP/crotonase-like_dom_sf"/>
</dbReference>
<name>A0A059CYJ0_EUCGR</name>
<feature type="domain" description="Enoyl-CoA hydratase/isomerase" evidence="3">
    <location>
        <begin position="30"/>
        <end position="376"/>
    </location>
</feature>
<dbReference type="Gramene" id="KCW83005">
    <property type="protein sequence ID" value="KCW83005"/>
    <property type="gene ID" value="EUGRSUZ_C04388"/>
</dbReference>
<dbReference type="CDD" id="cd06558">
    <property type="entry name" value="crotonase-like"/>
    <property type="match status" value="1"/>
</dbReference>
<keyword evidence="1 2" id="KW-0378">Hydrolase</keyword>
<proteinExistence type="inferred from homology"/>
<dbReference type="PANTHER" id="PTHR43176">
    <property type="entry name" value="3-HYDROXYISOBUTYRYL-COA HYDROLASE-RELATED"/>
    <property type="match status" value="1"/>
</dbReference>
<sequence>MNMQSLSSTELFRRDLTEQPVLFEEHSGVRKVILNRPSKLNSLNLEMVHYSSASPLSAQISQMFSKLKIYEDDPTVNAVILKGNGKAFCAGGDVFQNICSMLTGHWSFGASFYKKQLTLDHLIATYKKPLVCLINGVVMGGGAGLSMHASFRVVTEKTVFAMPEAILGIFPDVGASHFLSKLPGYFGEYLGLTGARLDGETMLACGLATHFVFSKDLPLLEHAFSSVDSLNASDILSVINNYACKSNMKEEELHKRLKSINRCFSRQTVEGILHSLEEELLNNLAEKWITDAVNSMKSASPTSLKISLRSIREGRGQTIEQCLAREYTIFCNIVRRKITNDYYEGSRAIFFDKDKKPKWEPPKLELVEAEMVDMLFKASEDDDDWNCLQLPARSSNVLDHARSKL</sequence>
<dbReference type="Pfam" id="PF16113">
    <property type="entry name" value="ECH_2"/>
    <property type="match status" value="1"/>
</dbReference>
<dbReference type="NCBIfam" id="NF004127">
    <property type="entry name" value="PRK05617.1"/>
    <property type="match status" value="1"/>
</dbReference>